<dbReference type="Proteomes" id="UP000039865">
    <property type="component" value="Unassembled WGS sequence"/>
</dbReference>
<dbReference type="EMBL" id="CCKQ01016053">
    <property type="protein sequence ID" value="CDW87915.1"/>
    <property type="molecule type" value="Genomic_DNA"/>
</dbReference>
<gene>
    <name evidence="2" type="primary">Contig18426.g19571</name>
    <name evidence="2" type="ORF">STYLEM_17030</name>
</gene>
<dbReference type="PROSITE" id="PS50011">
    <property type="entry name" value="PROTEIN_KINASE_DOM"/>
    <property type="match status" value="1"/>
</dbReference>
<dbReference type="SUPFAM" id="SSF56112">
    <property type="entry name" value="Protein kinase-like (PK-like)"/>
    <property type="match status" value="1"/>
</dbReference>
<dbReference type="InterPro" id="IPR000719">
    <property type="entry name" value="Prot_kinase_dom"/>
</dbReference>
<proteinExistence type="predicted"/>
<dbReference type="AlphaFoldDB" id="A0A078AZT1"/>
<dbReference type="SMART" id="SM00220">
    <property type="entry name" value="S_TKc"/>
    <property type="match status" value="1"/>
</dbReference>
<evidence type="ECO:0000313" key="2">
    <source>
        <dbReference type="EMBL" id="CDW87915.1"/>
    </source>
</evidence>
<keyword evidence="3" id="KW-1185">Reference proteome</keyword>
<dbReference type="Pfam" id="PF00069">
    <property type="entry name" value="Pkinase"/>
    <property type="match status" value="1"/>
</dbReference>
<dbReference type="PANTHER" id="PTHR44167">
    <property type="entry name" value="OVARIAN-SPECIFIC SERINE/THREONINE-PROTEIN KINASE LOK-RELATED"/>
    <property type="match status" value="1"/>
</dbReference>
<dbReference type="PANTHER" id="PTHR44167:SF24">
    <property type="entry name" value="SERINE_THREONINE-PROTEIN KINASE CHK2"/>
    <property type="match status" value="1"/>
</dbReference>
<dbReference type="GO" id="GO:0005524">
    <property type="term" value="F:ATP binding"/>
    <property type="evidence" value="ECO:0007669"/>
    <property type="project" value="InterPro"/>
</dbReference>
<sequence length="136" mass="15774">MTLQEICMIFYQLLNGLEYIHGQNFIHRDISPENILVFQDQLIKICDFGFASYGAQTSANVGKQDFVAPEIYFGNQNYNNSIDIWSLGITLYYLCTENRIILTCQLSTIGFKLYLTKWQNMSLQKDLLLPNLKKTQ</sequence>
<dbReference type="GO" id="GO:0004674">
    <property type="term" value="F:protein serine/threonine kinase activity"/>
    <property type="evidence" value="ECO:0007669"/>
    <property type="project" value="TreeGrafter"/>
</dbReference>
<dbReference type="InterPro" id="IPR008266">
    <property type="entry name" value="Tyr_kinase_AS"/>
</dbReference>
<dbReference type="OrthoDB" id="312177at2759"/>
<dbReference type="GO" id="GO:0005737">
    <property type="term" value="C:cytoplasm"/>
    <property type="evidence" value="ECO:0007669"/>
    <property type="project" value="TreeGrafter"/>
</dbReference>
<dbReference type="OMA" id="CTENRII"/>
<organism evidence="2 3">
    <name type="scientific">Stylonychia lemnae</name>
    <name type="common">Ciliate</name>
    <dbReference type="NCBI Taxonomy" id="5949"/>
    <lineage>
        <taxon>Eukaryota</taxon>
        <taxon>Sar</taxon>
        <taxon>Alveolata</taxon>
        <taxon>Ciliophora</taxon>
        <taxon>Intramacronucleata</taxon>
        <taxon>Spirotrichea</taxon>
        <taxon>Stichotrichia</taxon>
        <taxon>Sporadotrichida</taxon>
        <taxon>Oxytrichidae</taxon>
        <taxon>Stylonychinae</taxon>
        <taxon>Stylonychia</taxon>
    </lineage>
</organism>
<name>A0A078AZT1_STYLE</name>
<protein>
    <submittedName>
        <fullName evidence="2">Mitogen-activated protein</fullName>
    </submittedName>
</protein>
<dbReference type="InParanoid" id="A0A078AZT1"/>
<feature type="domain" description="Protein kinase" evidence="1">
    <location>
        <begin position="1"/>
        <end position="136"/>
    </location>
</feature>
<accession>A0A078AZT1</accession>
<dbReference type="PROSITE" id="PS00109">
    <property type="entry name" value="PROTEIN_KINASE_TYR"/>
    <property type="match status" value="1"/>
</dbReference>
<evidence type="ECO:0000259" key="1">
    <source>
        <dbReference type="PROSITE" id="PS50011"/>
    </source>
</evidence>
<evidence type="ECO:0000313" key="3">
    <source>
        <dbReference type="Proteomes" id="UP000039865"/>
    </source>
</evidence>
<dbReference type="InterPro" id="IPR011009">
    <property type="entry name" value="Kinase-like_dom_sf"/>
</dbReference>
<reference evidence="2 3" key="1">
    <citation type="submission" date="2014-06" db="EMBL/GenBank/DDBJ databases">
        <authorList>
            <person name="Swart Estienne"/>
        </authorList>
    </citation>
    <scope>NUCLEOTIDE SEQUENCE [LARGE SCALE GENOMIC DNA]</scope>
    <source>
        <strain evidence="2 3">130c</strain>
    </source>
</reference>
<dbReference type="GO" id="GO:0044773">
    <property type="term" value="P:mitotic DNA damage checkpoint signaling"/>
    <property type="evidence" value="ECO:0007669"/>
    <property type="project" value="TreeGrafter"/>
</dbReference>
<dbReference type="Gene3D" id="1.10.510.10">
    <property type="entry name" value="Transferase(Phosphotransferase) domain 1"/>
    <property type="match status" value="1"/>
</dbReference>
<dbReference type="GO" id="GO:0005634">
    <property type="term" value="C:nucleus"/>
    <property type="evidence" value="ECO:0007669"/>
    <property type="project" value="TreeGrafter"/>
</dbReference>